<dbReference type="SUPFAM" id="SSF51735">
    <property type="entry name" value="NAD(P)-binding Rossmann-fold domains"/>
    <property type="match status" value="1"/>
</dbReference>
<evidence type="ECO:0000313" key="5">
    <source>
        <dbReference type="EMBL" id="BDI30949.1"/>
    </source>
</evidence>
<proteinExistence type="inferred from homology"/>
<dbReference type="Pfam" id="PF22725">
    <property type="entry name" value="GFO_IDH_MocA_C3"/>
    <property type="match status" value="1"/>
</dbReference>
<protein>
    <recommendedName>
        <fullName evidence="7">Oxidoreductase</fullName>
    </recommendedName>
</protein>
<dbReference type="EMBL" id="AP025739">
    <property type="protein sequence ID" value="BDI30949.1"/>
    <property type="molecule type" value="Genomic_DNA"/>
</dbReference>
<dbReference type="PANTHER" id="PTHR43708:SF5">
    <property type="entry name" value="CONSERVED EXPRESSED OXIDOREDUCTASE (EUROFUNG)-RELATED"/>
    <property type="match status" value="1"/>
</dbReference>
<feature type="domain" description="GFO/IDH/MocA-like oxidoreductase" evidence="4">
    <location>
        <begin position="124"/>
        <end position="258"/>
    </location>
</feature>
<keyword evidence="2" id="KW-0560">Oxidoreductase</keyword>
<dbReference type="SUPFAM" id="SSF55347">
    <property type="entry name" value="Glyceraldehyde-3-phosphate dehydrogenase-like, C-terminal domain"/>
    <property type="match status" value="1"/>
</dbReference>
<dbReference type="InterPro" id="IPR000683">
    <property type="entry name" value="Gfo/Idh/MocA-like_OxRdtase_N"/>
</dbReference>
<dbReference type="GO" id="GO:0000166">
    <property type="term" value="F:nucleotide binding"/>
    <property type="evidence" value="ECO:0007669"/>
    <property type="project" value="InterPro"/>
</dbReference>
<name>A0A402CSX1_9BACT</name>
<reference evidence="5 6" key="1">
    <citation type="journal article" date="2019" name="Int. J. Syst. Evol. Microbiol.">
        <title>Capsulimonas corticalis gen. nov., sp. nov., an aerobic capsulated bacterium, of a novel bacterial order, Capsulimonadales ord. nov., of the class Armatimonadia of the phylum Armatimonadetes.</title>
        <authorList>
            <person name="Li J."/>
            <person name="Kudo C."/>
            <person name="Tonouchi A."/>
        </authorList>
    </citation>
    <scope>NUCLEOTIDE SEQUENCE [LARGE SCALE GENOMIC DNA]</scope>
    <source>
        <strain evidence="5 6">AX-7</strain>
    </source>
</reference>
<evidence type="ECO:0008006" key="7">
    <source>
        <dbReference type="Google" id="ProtNLM"/>
    </source>
</evidence>
<feature type="domain" description="Gfo/Idh/MocA-like oxidoreductase N-terminal" evidence="3">
    <location>
        <begin position="2"/>
        <end position="115"/>
    </location>
</feature>
<dbReference type="AlphaFoldDB" id="A0A402CSX1"/>
<dbReference type="PANTHER" id="PTHR43708">
    <property type="entry name" value="CONSERVED EXPRESSED OXIDOREDUCTASE (EUROFUNG)"/>
    <property type="match status" value="1"/>
</dbReference>
<sequence length="371" mass="41083">MGCGMIADYGHIPAILATQGLEAWAVYDPNPEHAYGLQHKYGIPHGYAMSDMFFESGIEAVVVTSAAPAHRQNVEQAARYGLPVLCEKPLAMTDSDAASMIKTMDDAGLLLTTGFCYRFSGVSQNIKRLIQDGAIGEPRTLRLIYIWNLHGRDILGPDGKPQMNPYWLGRMNEGGPMVDCGVHQIDLARWWLDSDVDHYQAAGAWVEKYEAPDHMWLHLDHDNGAHTMAEMSFSYGHTVRDPRAHFSYHIIGTEGVIRYDREGWLFEVRTKFGTHQLPGSSEKDFEGMYAAFAHALETGDTTGLPTGYDGLRATQIARTATEAVIDRRWRGTTCLCGDCSQHQTTTVNRIETLPKSLVMPSALAACNGHHG</sequence>
<comment type="similarity">
    <text evidence="1">Belongs to the Gfo/Idh/MocA family.</text>
</comment>
<dbReference type="GO" id="GO:0016491">
    <property type="term" value="F:oxidoreductase activity"/>
    <property type="evidence" value="ECO:0007669"/>
    <property type="project" value="UniProtKB-KW"/>
</dbReference>
<accession>A0A402CSX1</accession>
<dbReference type="KEGG" id="ccot:CCAX7_30000"/>
<keyword evidence="6" id="KW-1185">Reference proteome</keyword>
<dbReference type="InterPro" id="IPR055170">
    <property type="entry name" value="GFO_IDH_MocA-like_dom"/>
</dbReference>
<organism evidence="5 6">
    <name type="scientific">Capsulimonas corticalis</name>
    <dbReference type="NCBI Taxonomy" id="2219043"/>
    <lineage>
        <taxon>Bacteria</taxon>
        <taxon>Bacillati</taxon>
        <taxon>Armatimonadota</taxon>
        <taxon>Armatimonadia</taxon>
        <taxon>Capsulimonadales</taxon>
        <taxon>Capsulimonadaceae</taxon>
        <taxon>Capsulimonas</taxon>
    </lineage>
</organism>
<dbReference type="InterPro" id="IPR036291">
    <property type="entry name" value="NAD(P)-bd_dom_sf"/>
</dbReference>
<dbReference type="Proteomes" id="UP000287394">
    <property type="component" value="Chromosome"/>
</dbReference>
<evidence type="ECO:0000313" key="6">
    <source>
        <dbReference type="Proteomes" id="UP000287394"/>
    </source>
</evidence>
<dbReference type="Pfam" id="PF01408">
    <property type="entry name" value="GFO_IDH_MocA"/>
    <property type="match status" value="1"/>
</dbReference>
<evidence type="ECO:0000256" key="2">
    <source>
        <dbReference type="ARBA" id="ARBA00023002"/>
    </source>
</evidence>
<evidence type="ECO:0000259" key="4">
    <source>
        <dbReference type="Pfam" id="PF22725"/>
    </source>
</evidence>
<dbReference type="Gene3D" id="3.40.50.720">
    <property type="entry name" value="NAD(P)-binding Rossmann-like Domain"/>
    <property type="match status" value="1"/>
</dbReference>
<evidence type="ECO:0000259" key="3">
    <source>
        <dbReference type="Pfam" id="PF01408"/>
    </source>
</evidence>
<evidence type="ECO:0000256" key="1">
    <source>
        <dbReference type="ARBA" id="ARBA00010928"/>
    </source>
</evidence>
<dbReference type="InterPro" id="IPR051317">
    <property type="entry name" value="Gfo/Idh/MocA_oxidoreduct"/>
</dbReference>
<gene>
    <name evidence="5" type="ORF">CCAX7_30000</name>
</gene>
<dbReference type="Gene3D" id="3.30.360.10">
    <property type="entry name" value="Dihydrodipicolinate Reductase, domain 2"/>
    <property type="match status" value="1"/>
</dbReference>